<evidence type="ECO:0000313" key="2">
    <source>
        <dbReference type="Proteomes" id="UP001352263"/>
    </source>
</evidence>
<sequence>MAEPELSVLKRQCPDQRIGAQERVAELAENWAETRNNRQTGIDWQFRTADARIRLKYLYPKIEE</sequence>
<reference evidence="1 2" key="1">
    <citation type="submission" date="2023-10" db="EMBL/GenBank/DDBJ databases">
        <title>Noviherbaspirillum sp. CPCC 100848 genome assembly.</title>
        <authorList>
            <person name="Li X.Y."/>
            <person name="Fang X.M."/>
        </authorList>
    </citation>
    <scope>NUCLEOTIDE SEQUENCE [LARGE SCALE GENOMIC DNA]</scope>
    <source>
        <strain evidence="1 2">CPCC 100848</strain>
    </source>
</reference>
<evidence type="ECO:0000313" key="1">
    <source>
        <dbReference type="EMBL" id="MEC4720762.1"/>
    </source>
</evidence>
<keyword evidence="2" id="KW-1185">Reference proteome</keyword>
<proteinExistence type="predicted"/>
<comment type="caution">
    <text evidence="1">The sequence shown here is derived from an EMBL/GenBank/DDBJ whole genome shotgun (WGS) entry which is preliminary data.</text>
</comment>
<dbReference type="Proteomes" id="UP001352263">
    <property type="component" value="Unassembled WGS sequence"/>
</dbReference>
<gene>
    <name evidence="1" type="ORF">RY831_16480</name>
</gene>
<evidence type="ECO:0008006" key="3">
    <source>
        <dbReference type="Google" id="ProtNLM"/>
    </source>
</evidence>
<dbReference type="EMBL" id="JAWIIV010000013">
    <property type="protein sequence ID" value="MEC4720762.1"/>
    <property type="molecule type" value="Genomic_DNA"/>
</dbReference>
<protein>
    <recommendedName>
        <fullName evidence="3">Transposase</fullName>
    </recommendedName>
</protein>
<name>A0ABU6JBY5_9BURK</name>
<organism evidence="1 2">
    <name type="scientific">Noviherbaspirillum album</name>
    <dbReference type="NCBI Taxonomy" id="3080276"/>
    <lineage>
        <taxon>Bacteria</taxon>
        <taxon>Pseudomonadati</taxon>
        <taxon>Pseudomonadota</taxon>
        <taxon>Betaproteobacteria</taxon>
        <taxon>Burkholderiales</taxon>
        <taxon>Oxalobacteraceae</taxon>
        <taxon>Noviherbaspirillum</taxon>
    </lineage>
</organism>
<accession>A0ABU6JBY5</accession>